<evidence type="ECO:0000313" key="2">
    <source>
        <dbReference type="Proteomes" id="UP001623592"/>
    </source>
</evidence>
<dbReference type="SFLD" id="SFLDS00003">
    <property type="entry name" value="Haloacid_Dehalogenase"/>
    <property type="match status" value="1"/>
</dbReference>
<comment type="caution">
    <text evidence="1">The sequence shown here is derived from an EMBL/GenBank/DDBJ whole genome shotgun (WGS) entry which is preliminary data.</text>
</comment>
<sequence>MIKAILFDSGKVLNKPVSGHWFIPPNFFKYVDKETFEGIPISNRKAAFYRAGNYISKKMLIVTEDDEYNCFVEYYRILSEELPRLKLKDDDAKAIAHDLVYNYSKYDFYEDAVKLIPELSEKYKLAVVSDAWPSLENVFKKVGLRKYFSSFVISSIKGVTKPDELMYKTALSELNVLPEEAAFVDDHIKNCDGARRLGIKSIILCRNFKMYIYNKLVNTNYEVIRTLNDLESAINSKVGCTKN</sequence>
<dbReference type="GO" id="GO:0016787">
    <property type="term" value="F:hydrolase activity"/>
    <property type="evidence" value="ECO:0007669"/>
    <property type="project" value="UniProtKB-KW"/>
</dbReference>
<dbReference type="InterPro" id="IPR023214">
    <property type="entry name" value="HAD_sf"/>
</dbReference>
<proteinExistence type="predicted"/>
<dbReference type="Pfam" id="PF00702">
    <property type="entry name" value="Hydrolase"/>
    <property type="match status" value="1"/>
</dbReference>
<dbReference type="RefSeq" id="WP_406786164.1">
    <property type="nucleotide sequence ID" value="NZ_JBJIAA010000002.1"/>
</dbReference>
<keyword evidence="2" id="KW-1185">Reference proteome</keyword>
<dbReference type="Gene3D" id="3.40.50.1000">
    <property type="entry name" value="HAD superfamily/HAD-like"/>
    <property type="match status" value="1"/>
</dbReference>
<evidence type="ECO:0000313" key="1">
    <source>
        <dbReference type="EMBL" id="MFL0249499.1"/>
    </source>
</evidence>
<accession>A0ABW8TAI7</accession>
<dbReference type="EMBL" id="JBJIAA010000002">
    <property type="protein sequence ID" value="MFL0249499.1"/>
    <property type="molecule type" value="Genomic_DNA"/>
</dbReference>
<name>A0ABW8TAI7_9CLOT</name>
<dbReference type="NCBIfam" id="TIGR01509">
    <property type="entry name" value="HAD-SF-IA-v3"/>
    <property type="match status" value="1"/>
</dbReference>
<dbReference type="PANTHER" id="PTHR43611">
    <property type="entry name" value="ALPHA-D-GLUCOSE 1-PHOSPHATE PHOSPHATASE"/>
    <property type="match status" value="1"/>
</dbReference>
<reference evidence="1 2" key="1">
    <citation type="submission" date="2024-11" db="EMBL/GenBank/DDBJ databases">
        <authorList>
            <person name="Heng Y.C."/>
            <person name="Lim A.C.H."/>
            <person name="Lee J.K.Y."/>
            <person name="Kittelmann S."/>
        </authorList>
    </citation>
    <scope>NUCLEOTIDE SEQUENCE [LARGE SCALE GENOMIC DNA]</scope>
    <source>
        <strain evidence="1 2">WILCCON 0114</strain>
    </source>
</reference>
<dbReference type="SFLD" id="SFLDG01129">
    <property type="entry name" value="C1.5:_HAD__Beta-PGM__Phosphata"/>
    <property type="match status" value="1"/>
</dbReference>
<dbReference type="SUPFAM" id="SSF56784">
    <property type="entry name" value="HAD-like"/>
    <property type="match status" value="1"/>
</dbReference>
<dbReference type="InterPro" id="IPR036412">
    <property type="entry name" value="HAD-like_sf"/>
</dbReference>
<dbReference type="Proteomes" id="UP001623592">
    <property type="component" value="Unassembled WGS sequence"/>
</dbReference>
<dbReference type="NCBIfam" id="TIGR01549">
    <property type="entry name" value="HAD-SF-IA-v1"/>
    <property type="match status" value="1"/>
</dbReference>
<dbReference type="PANTHER" id="PTHR43611:SF3">
    <property type="entry name" value="FLAVIN MONONUCLEOTIDE HYDROLASE 1, CHLOROPLATIC"/>
    <property type="match status" value="1"/>
</dbReference>
<organism evidence="1 2">
    <name type="scientific">Clostridium neuense</name>
    <dbReference type="NCBI Taxonomy" id="1728934"/>
    <lineage>
        <taxon>Bacteria</taxon>
        <taxon>Bacillati</taxon>
        <taxon>Bacillota</taxon>
        <taxon>Clostridia</taxon>
        <taxon>Eubacteriales</taxon>
        <taxon>Clostridiaceae</taxon>
        <taxon>Clostridium</taxon>
    </lineage>
</organism>
<dbReference type="InterPro" id="IPR006439">
    <property type="entry name" value="HAD-SF_hydro_IA"/>
</dbReference>
<gene>
    <name evidence="1" type="ORF">ACJDT4_03620</name>
</gene>
<protein>
    <submittedName>
        <fullName evidence="1">HAD-IA family hydrolase</fullName>
    </submittedName>
</protein>
<keyword evidence="1" id="KW-0378">Hydrolase</keyword>